<evidence type="ECO:0000256" key="4">
    <source>
        <dbReference type="ARBA" id="ARBA00022737"/>
    </source>
</evidence>
<evidence type="ECO:0000256" key="6">
    <source>
        <dbReference type="ARBA" id="ARBA00023136"/>
    </source>
</evidence>
<keyword evidence="6 9" id="KW-0472">Membrane</keyword>
<sequence length="283" mass="31437">MCEKSLAERLFPIHFEACRMDHQMLNDSLKDVGHSHGQFRGILESVIPIRCVEEYMDKLNFFDPECFKIVLSKGLGYGIVFGSSIVKVPQILKLYGSKSGAGISLPSLYLELFAIITTLAYSLFYEFPFSAWGESFFLLIETAIIVMMVQVYRRNTMHAMTFLVVQLSIIGLIMSGLIPEKVLKVLQASQMVVVLMSKLIQIVENQKNRSTGQLSLIMMVLLTAGSVARIFTSIQETGDALVVLTYVASSLANGVILGQILYYGDRSAAGQARVNAASERKRQ</sequence>
<evidence type="ECO:0000256" key="7">
    <source>
        <dbReference type="ARBA" id="ARBA00038475"/>
    </source>
</evidence>
<organism evidence="11 12">
    <name type="scientific">Ramazzottius varieornatus</name>
    <name type="common">Water bear</name>
    <name type="synonym">Tardigrade</name>
    <dbReference type="NCBI Taxonomy" id="947166"/>
    <lineage>
        <taxon>Eukaryota</taxon>
        <taxon>Metazoa</taxon>
        <taxon>Ecdysozoa</taxon>
        <taxon>Tardigrada</taxon>
        <taxon>Eutardigrada</taxon>
        <taxon>Parachela</taxon>
        <taxon>Hypsibioidea</taxon>
        <taxon>Ramazzottiidae</taxon>
        <taxon>Ramazzottius</taxon>
    </lineage>
</organism>
<evidence type="ECO:0000256" key="5">
    <source>
        <dbReference type="ARBA" id="ARBA00022989"/>
    </source>
</evidence>
<feature type="transmembrane region" description="Helical" evidence="10">
    <location>
        <begin position="215"/>
        <end position="234"/>
    </location>
</feature>
<dbReference type="AlphaFoldDB" id="A0A1D1UPR6"/>
<gene>
    <name evidence="11" type="primary">RvY_02805-1</name>
    <name evidence="11" type="synonym">RvY_02805.1</name>
    <name evidence="11" type="ORF">RvY_02805</name>
</gene>
<feature type="transmembrane region" description="Helical" evidence="10">
    <location>
        <begin position="131"/>
        <end position="152"/>
    </location>
</feature>
<evidence type="ECO:0000256" key="9">
    <source>
        <dbReference type="PIRNR" id="PIRNR023381"/>
    </source>
</evidence>
<feature type="transmembrane region" description="Helical" evidence="10">
    <location>
        <begin position="159"/>
        <end position="179"/>
    </location>
</feature>
<keyword evidence="12" id="KW-1185">Reference proteome</keyword>
<evidence type="ECO:0000313" key="12">
    <source>
        <dbReference type="Proteomes" id="UP000186922"/>
    </source>
</evidence>
<comment type="subcellular location">
    <subcellularLocation>
        <location evidence="1 9">Membrane</location>
        <topology evidence="1 9">Multi-pass membrane protein</topology>
    </subcellularLocation>
</comment>
<keyword evidence="4" id="KW-0677">Repeat</keyword>
<dbReference type="PANTHER" id="PTHR12226:SF2">
    <property type="entry name" value="MANNOSE-P-DOLICHOL UTILIZATION DEFECT 1 PROTEIN"/>
    <property type="match status" value="1"/>
</dbReference>
<dbReference type="EMBL" id="BDGG01000001">
    <property type="protein sequence ID" value="GAU90385.1"/>
    <property type="molecule type" value="Genomic_DNA"/>
</dbReference>
<dbReference type="Pfam" id="PF04193">
    <property type="entry name" value="PQ-loop"/>
    <property type="match status" value="2"/>
</dbReference>
<evidence type="ECO:0000256" key="1">
    <source>
        <dbReference type="ARBA" id="ARBA00004141"/>
    </source>
</evidence>
<accession>A0A1D1UPR6</accession>
<reference evidence="11 12" key="1">
    <citation type="journal article" date="2016" name="Nat. Commun.">
        <title>Extremotolerant tardigrade genome and improved radiotolerance of human cultured cells by tardigrade-unique protein.</title>
        <authorList>
            <person name="Hashimoto T."/>
            <person name="Horikawa D.D."/>
            <person name="Saito Y."/>
            <person name="Kuwahara H."/>
            <person name="Kozuka-Hata H."/>
            <person name="Shin-I T."/>
            <person name="Minakuchi Y."/>
            <person name="Ohishi K."/>
            <person name="Motoyama A."/>
            <person name="Aizu T."/>
            <person name="Enomoto A."/>
            <person name="Kondo K."/>
            <person name="Tanaka S."/>
            <person name="Hara Y."/>
            <person name="Koshikawa S."/>
            <person name="Sagara H."/>
            <person name="Miura T."/>
            <person name="Yokobori S."/>
            <person name="Miyagawa K."/>
            <person name="Suzuki Y."/>
            <person name="Kubo T."/>
            <person name="Oyama M."/>
            <person name="Kohara Y."/>
            <person name="Fujiyama A."/>
            <person name="Arakawa K."/>
            <person name="Katayama T."/>
            <person name="Toyoda A."/>
            <person name="Kunieda T."/>
        </authorList>
    </citation>
    <scope>NUCLEOTIDE SEQUENCE [LARGE SCALE GENOMIC DNA]</scope>
    <source>
        <strain evidence="11 12">YOKOZUNA-1</strain>
    </source>
</reference>
<dbReference type="PANTHER" id="PTHR12226">
    <property type="entry name" value="MANNOSE-P-DOLICHOL UTILIZATION DEFECT 1 LEC35 -RELATED"/>
    <property type="match status" value="1"/>
</dbReference>
<proteinExistence type="inferred from homology"/>
<evidence type="ECO:0000256" key="10">
    <source>
        <dbReference type="SAM" id="Phobius"/>
    </source>
</evidence>
<evidence type="ECO:0000256" key="2">
    <source>
        <dbReference type="ARBA" id="ARBA00022448"/>
    </source>
</evidence>
<keyword evidence="2" id="KW-0813">Transport</keyword>
<dbReference type="InterPro" id="IPR006603">
    <property type="entry name" value="PQ-loop_rpt"/>
</dbReference>
<dbReference type="PIRSF" id="PIRSF023381">
    <property type="entry name" value="MannP-dilichol_defect-1p"/>
    <property type="match status" value="1"/>
</dbReference>
<feature type="transmembrane region" description="Helical" evidence="10">
    <location>
        <begin position="108"/>
        <end position="125"/>
    </location>
</feature>
<keyword evidence="3 9" id="KW-0812">Transmembrane</keyword>
<dbReference type="InterPro" id="IPR016817">
    <property type="entry name" value="MannP-dilichol_defect-1"/>
</dbReference>
<evidence type="ECO:0000256" key="3">
    <source>
        <dbReference type="ARBA" id="ARBA00022692"/>
    </source>
</evidence>
<protein>
    <recommendedName>
        <fullName evidence="8 9">Mannose-P-dolichol utilization defect 1 protein homolog</fullName>
    </recommendedName>
</protein>
<dbReference type="OrthoDB" id="271506at2759"/>
<comment type="caution">
    <text evidence="11">The sequence shown here is derived from an EMBL/GenBank/DDBJ whole genome shotgun (WGS) entry which is preliminary data.</text>
</comment>
<dbReference type="Gene3D" id="1.20.1280.290">
    <property type="match status" value="2"/>
</dbReference>
<evidence type="ECO:0000256" key="8">
    <source>
        <dbReference type="ARBA" id="ARBA00067517"/>
    </source>
</evidence>
<dbReference type="GO" id="GO:0009312">
    <property type="term" value="P:oligosaccharide biosynthetic process"/>
    <property type="evidence" value="ECO:0007669"/>
    <property type="project" value="TreeGrafter"/>
</dbReference>
<name>A0A1D1UPR6_RAMVA</name>
<dbReference type="SMART" id="SM00679">
    <property type="entry name" value="CTNS"/>
    <property type="match status" value="2"/>
</dbReference>
<dbReference type="Proteomes" id="UP000186922">
    <property type="component" value="Unassembled WGS sequence"/>
</dbReference>
<dbReference type="GO" id="GO:0016020">
    <property type="term" value="C:membrane"/>
    <property type="evidence" value="ECO:0007669"/>
    <property type="project" value="UniProtKB-SubCell"/>
</dbReference>
<keyword evidence="5 9" id="KW-1133">Transmembrane helix</keyword>
<feature type="transmembrane region" description="Helical" evidence="10">
    <location>
        <begin position="240"/>
        <end position="263"/>
    </location>
</feature>
<comment type="similarity">
    <text evidence="7 9">Belongs to the MPDU1 (TC 2.A.43.3) family.</text>
</comment>
<dbReference type="STRING" id="947166.A0A1D1UPR6"/>
<dbReference type="FunFam" id="1.20.1280.290:FF:000006">
    <property type="entry name" value="mannose-P-dolichol utilization defect 1 protein"/>
    <property type="match status" value="1"/>
</dbReference>
<evidence type="ECO:0000313" key="11">
    <source>
        <dbReference type="EMBL" id="GAU90385.1"/>
    </source>
</evidence>